<name>F4XIQ0_9CYAN</name>
<protein>
    <submittedName>
        <fullName evidence="1">Uncharacterized protein</fullName>
    </submittedName>
</protein>
<dbReference type="Proteomes" id="UP000003959">
    <property type="component" value="Unassembled WGS sequence"/>
</dbReference>
<reference evidence="2" key="1">
    <citation type="journal article" date="2011" name="Proc. Natl. Acad. Sci. U.S.A.">
        <title>Genomic insights into the physiology and ecology of the marine filamentous cyanobacterium Lyngbya majuscula.</title>
        <authorList>
            <person name="Jones A.C."/>
            <person name="Monroe E.A."/>
            <person name="Podell S."/>
            <person name="Hess W.R."/>
            <person name="Klages S."/>
            <person name="Esquenazi E."/>
            <person name="Niessen S."/>
            <person name="Hoover H."/>
            <person name="Rothmann M."/>
            <person name="Lasken R.S."/>
            <person name="Yates J.R.III."/>
            <person name="Reinhardt R."/>
            <person name="Kube M."/>
            <person name="Burkart M.D."/>
            <person name="Allen E.E."/>
            <person name="Dorrestein P.C."/>
            <person name="Gerwick W.H."/>
            <person name="Gerwick L."/>
        </authorList>
    </citation>
    <scope>NUCLEOTIDE SEQUENCE [LARGE SCALE GENOMIC DNA]</scope>
    <source>
        <strain evidence="2">3L</strain>
    </source>
</reference>
<dbReference type="HOGENOM" id="CLU_2991802_0_0_3"/>
<gene>
    <name evidence="1" type="ORF">LYNGBM3L_02850</name>
</gene>
<evidence type="ECO:0000313" key="1">
    <source>
        <dbReference type="EMBL" id="EGJ35562.1"/>
    </source>
</evidence>
<sequence>MWWRNWLAELVIWLSELSLLLAKGQGKARCSNQLEPLDSWNIKKLTGKFAVQVLKDS</sequence>
<dbReference type="AlphaFoldDB" id="F4XIQ0"/>
<evidence type="ECO:0000313" key="2">
    <source>
        <dbReference type="Proteomes" id="UP000003959"/>
    </source>
</evidence>
<proteinExistence type="predicted"/>
<organism evidence="1 2">
    <name type="scientific">Moorena producens 3L</name>
    <dbReference type="NCBI Taxonomy" id="489825"/>
    <lineage>
        <taxon>Bacteria</taxon>
        <taxon>Bacillati</taxon>
        <taxon>Cyanobacteriota</taxon>
        <taxon>Cyanophyceae</taxon>
        <taxon>Coleofasciculales</taxon>
        <taxon>Coleofasciculaceae</taxon>
        <taxon>Moorena</taxon>
    </lineage>
</organism>
<dbReference type="EMBL" id="GL890819">
    <property type="protein sequence ID" value="EGJ35562.1"/>
    <property type="molecule type" value="Genomic_DNA"/>
</dbReference>
<accession>F4XIQ0</accession>
<keyword evidence="2" id="KW-1185">Reference proteome</keyword>